<evidence type="ECO:0000256" key="1">
    <source>
        <dbReference type="ARBA" id="ARBA00022729"/>
    </source>
</evidence>
<dbReference type="InterPro" id="IPR051200">
    <property type="entry name" value="Host-pathogen_enzymatic-act"/>
</dbReference>
<name>A0A1G7K1Y7_9FLAO</name>
<dbReference type="PANTHER" id="PTHR47197:SF3">
    <property type="entry name" value="DIHYDRO-HEME D1 DEHYDROGENASE"/>
    <property type="match status" value="1"/>
</dbReference>
<feature type="signal peptide" evidence="2">
    <location>
        <begin position="1"/>
        <end position="20"/>
    </location>
</feature>
<feature type="domain" description="Secretion system C-terminal sorting" evidence="3">
    <location>
        <begin position="281"/>
        <end position="341"/>
    </location>
</feature>
<reference evidence="4 5" key="1">
    <citation type="submission" date="2016-10" db="EMBL/GenBank/DDBJ databases">
        <authorList>
            <person name="de Groot N.N."/>
        </authorList>
    </citation>
    <scope>NUCLEOTIDE SEQUENCE [LARGE SCALE GENOMIC DNA]</scope>
    <source>
        <strain evidence="4 5">DSM 16195</strain>
    </source>
</reference>
<dbReference type="SUPFAM" id="SSF101898">
    <property type="entry name" value="NHL repeat"/>
    <property type="match status" value="1"/>
</dbReference>
<dbReference type="STRING" id="227084.SAMN05421855_1461"/>
<dbReference type="Proteomes" id="UP000199321">
    <property type="component" value="Unassembled WGS sequence"/>
</dbReference>
<dbReference type="NCBIfam" id="TIGR04183">
    <property type="entry name" value="Por_Secre_tail"/>
    <property type="match status" value="1"/>
</dbReference>
<dbReference type="PANTHER" id="PTHR47197">
    <property type="entry name" value="PROTEIN NIRF"/>
    <property type="match status" value="1"/>
</dbReference>
<dbReference type="Pfam" id="PF18962">
    <property type="entry name" value="Por_Secre_tail"/>
    <property type="match status" value="1"/>
</dbReference>
<keyword evidence="5" id="KW-1185">Reference proteome</keyword>
<feature type="chain" id="PRO_5011585865" evidence="2">
    <location>
        <begin position="21"/>
        <end position="347"/>
    </location>
</feature>
<dbReference type="EMBL" id="FNBA01000046">
    <property type="protein sequence ID" value="SDF31142.1"/>
    <property type="molecule type" value="Genomic_DNA"/>
</dbReference>
<accession>A0A1G7K1Y7</accession>
<dbReference type="OrthoDB" id="977776at2"/>
<dbReference type="AlphaFoldDB" id="A0A1G7K1Y7"/>
<gene>
    <name evidence="4" type="ORF">SAMN05421855_1461</name>
</gene>
<protein>
    <submittedName>
        <fullName evidence="4">Por secretion system C-terminal sorting domain-containing protein</fullName>
    </submittedName>
</protein>
<dbReference type="InterPro" id="IPR026444">
    <property type="entry name" value="Secre_tail"/>
</dbReference>
<keyword evidence="1 2" id="KW-0732">Signal</keyword>
<evidence type="ECO:0000313" key="5">
    <source>
        <dbReference type="Proteomes" id="UP000199321"/>
    </source>
</evidence>
<organism evidence="4 5">
    <name type="scientific">Ulvibacter litoralis</name>
    <dbReference type="NCBI Taxonomy" id="227084"/>
    <lineage>
        <taxon>Bacteria</taxon>
        <taxon>Pseudomonadati</taxon>
        <taxon>Bacteroidota</taxon>
        <taxon>Flavobacteriia</taxon>
        <taxon>Flavobacteriales</taxon>
        <taxon>Flavobacteriaceae</taxon>
        <taxon>Ulvibacter</taxon>
    </lineage>
</organism>
<evidence type="ECO:0000313" key="4">
    <source>
        <dbReference type="EMBL" id="SDF31142.1"/>
    </source>
</evidence>
<evidence type="ECO:0000259" key="3">
    <source>
        <dbReference type="Pfam" id="PF18962"/>
    </source>
</evidence>
<dbReference type="Gene3D" id="2.120.10.30">
    <property type="entry name" value="TolB, C-terminal domain"/>
    <property type="match status" value="1"/>
</dbReference>
<sequence length="347" mass="37611">MKQIYVLTTILLLTCINLIAQTTDVVTGLSIPQGMVLNGNDLYIAEVTGSKISKIDITDATPTAIDVVTGLNKPRQLLLNGNDLYIAEEGGNKISKIDITDATPIAIDVVTDLSNPQGMVLNGNDLYIAESTGSKISKIDITDAIPTAIDVVTDLSNPRQLVLSGNDLYIAELTGNKISKIDITDTTPTTTDVVTANFPNFIMLAGNEIYIAEEGASKISKFDITDTTPTTTDIVTNLGIPAGIALKDNTLYISLILQNKIVSTQITLSLNENLFTEKIRMFPNPSSDFIQFSGLTKKVNYKIFNTQGSIIQNGTTSNQEEIDIRSLTNGLYFLKFDSGNTLKFLKE</sequence>
<dbReference type="InterPro" id="IPR011042">
    <property type="entry name" value="6-blade_b-propeller_TolB-like"/>
</dbReference>
<evidence type="ECO:0000256" key="2">
    <source>
        <dbReference type="SAM" id="SignalP"/>
    </source>
</evidence>
<dbReference type="RefSeq" id="WP_093145585.1">
    <property type="nucleotide sequence ID" value="NZ_BMWO01000050.1"/>
</dbReference>
<proteinExistence type="predicted"/>